<accession>A0A1Y2I2K6</accession>
<keyword evidence="2" id="KW-0812">Transmembrane</keyword>
<feature type="transmembrane region" description="Helical" evidence="2">
    <location>
        <begin position="417"/>
        <end position="435"/>
    </location>
</feature>
<dbReference type="STRING" id="765915.A0A1Y2I2K6"/>
<feature type="transmembrane region" description="Helical" evidence="2">
    <location>
        <begin position="215"/>
        <end position="238"/>
    </location>
</feature>
<proteinExistence type="predicted"/>
<evidence type="ECO:0000256" key="2">
    <source>
        <dbReference type="SAM" id="Phobius"/>
    </source>
</evidence>
<reference evidence="3 4" key="1">
    <citation type="submission" date="2016-07" db="EMBL/GenBank/DDBJ databases">
        <title>Pervasive Adenine N6-methylation of Active Genes in Fungi.</title>
        <authorList>
            <consortium name="DOE Joint Genome Institute"/>
            <person name="Mondo S.J."/>
            <person name="Dannebaum R.O."/>
            <person name="Kuo R.C."/>
            <person name="Labutti K."/>
            <person name="Haridas S."/>
            <person name="Kuo A."/>
            <person name="Salamov A."/>
            <person name="Ahrendt S.R."/>
            <person name="Lipzen A."/>
            <person name="Sullivan W."/>
            <person name="Andreopoulos W.B."/>
            <person name="Clum A."/>
            <person name="Lindquist E."/>
            <person name="Daum C."/>
            <person name="Ramamoorthy G.K."/>
            <person name="Gryganskyi A."/>
            <person name="Culley D."/>
            <person name="Magnuson J.K."/>
            <person name="James T.Y."/>
            <person name="O'Malley M.A."/>
            <person name="Stajich J.E."/>
            <person name="Spatafora J.W."/>
            <person name="Visel A."/>
            <person name="Grigoriev I.V."/>
        </authorList>
    </citation>
    <scope>NUCLEOTIDE SEQUENCE [LARGE SCALE GENOMIC DNA]</scope>
    <source>
        <strain evidence="3 4">PL171</strain>
    </source>
</reference>
<feature type="region of interest" description="Disordered" evidence="1">
    <location>
        <begin position="351"/>
        <end position="405"/>
    </location>
</feature>
<feature type="transmembrane region" description="Helical" evidence="2">
    <location>
        <begin position="75"/>
        <end position="99"/>
    </location>
</feature>
<name>A0A1Y2I2K6_9FUNG</name>
<evidence type="ECO:0000313" key="4">
    <source>
        <dbReference type="Proteomes" id="UP000193411"/>
    </source>
</evidence>
<feature type="transmembrane region" description="Helical" evidence="2">
    <location>
        <begin position="187"/>
        <end position="208"/>
    </location>
</feature>
<dbReference type="InterPro" id="IPR006740">
    <property type="entry name" value="DUF604"/>
</dbReference>
<dbReference type="AlphaFoldDB" id="A0A1Y2I2K6"/>
<organism evidence="3 4">
    <name type="scientific">Catenaria anguillulae PL171</name>
    <dbReference type="NCBI Taxonomy" id="765915"/>
    <lineage>
        <taxon>Eukaryota</taxon>
        <taxon>Fungi</taxon>
        <taxon>Fungi incertae sedis</taxon>
        <taxon>Blastocladiomycota</taxon>
        <taxon>Blastocladiomycetes</taxon>
        <taxon>Blastocladiales</taxon>
        <taxon>Catenariaceae</taxon>
        <taxon>Catenaria</taxon>
    </lineage>
</organism>
<keyword evidence="4" id="KW-1185">Reference proteome</keyword>
<feature type="transmembrane region" description="Helical" evidence="2">
    <location>
        <begin position="157"/>
        <end position="175"/>
    </location>
</feature>
<evidence type="ECO:0000313" key="3">
    <source>
        <dbReference type="EMBL" id="ORZ41090.1"/>
    </source>
</evidence>
<dbReference type="Gene3D" id="3.90.550.50">
    <property type="match status" value="1"/>
</dbReference>
<keyword evidence="2" id="KW-1133">Transmembrane helix</keyword>
<feature type="compositionally biased region" description="Acidic residues" evidence="1">
    <location>
        <begin position="382"/>
        <end position="391"/>
    </location>
</feature>
<dbReference type="EMBL" id="MCFL01000002">
    <property type="protein sequence ID" value="ORZ41090.1"/>
    <property type="molecule type" value="Genomic_DNA"/>
</dbReference>
<protein>
    <submittedName>
        <fullName evidence="3">Uncharacterized protein</fullName>
    </submittedName>
</protein>
<feature type="transmembrane region" description="Helical" evidence="2">
    <location>
        <begin position="123"/>
        <end position="145"/>
    </location>
</feature>
<dbReference type="Proteomes" id="UP000193411">
    <property type="component" value="Unassembled WGS sequence"/>
</dbReference>
<feature type="transmembrane region" description="Helical" evidence="2">
    <location>
        <begin position="276"/>
        <end position="294"/>
    </location>
</feature>
<sequence>MLYHPPTLSHTLSTLVYAGATAAALVVSLRLLRPLPSPAAPRPTFIKTLVAFDFNAPSPNDASLPSTSNDHASPFLLAALEQCGSTIAWLTIGLLAWFFSGPSPVAIARASRRRQTPAFSNNVPLALLGAPLLAFASSSLFTVWASVHRTSTDSPSLTHAITFRAAAFTVLYFLSKPLSGFVRQSPLPVALIAALLSMVSLQWLAAAVPSVSTMLGAVVLLLAANCSHFVAGGITSTAVEQSPWLMAGQSLFSSLLAFNASYLAREPTPSSLSAESILGFVTLSVVVAIARFLSFPGSTVPLPAGEIFSCAVSLTAAWLAAFKDHSSVQVKAGCLFALLVASLIRWSSQSSEPAFTDSGEYCGLPTSSPRSPRSRHVKLKVDDDDVDDDAEMGNGESSAHLDGLPRLASQGPSFPTFIYRLAVLVVGVTALVSLVRPRTHHRSPSLPTLTDPLSSTSSDLPIIVATLQVDPSLPTPTVAQHKSARPFAINATIMDSDADGREQWSAPIAPLSTWPRRKWDPASNATASSSPLDLSHLQFGVSGNAKAFDRIALASQTWGRNPNVQWTVFWTEADDPNGMHGDHSYLLDGFKALTGRYPVVMRGDPAHPDRTMNRKWFKMLSFLYERSPKETKWFVMGDDDTVWFPRVLLASLQALPVDPLKESLYLGDLSEAHKAVKTFGKTMAFGGGGAVISRALAQRIHLRHRWCLDELPDHHGDGLLRTCIEKVTAMDGQGNVTLTRMPIFNQIDLKPWLNDGRLYLTSRLSRAAPASLHHPDSLPSLMADSPNKLLALYNLWHILANVPVELMFRRFFIHIESRGTAVVTFGLHVRIYMRRLASLDHAVDYDSNITRDKEFLGVEYLLEEKLEKPDDKASWPKKREEYQDFWISEFDPQSNRMVFMDKKNKMSMALTCKGPGSSLLTMCTEEEGEE</sequence>
<dbReference type="OrthoDB" id="2187549at2759"/>
<feature type="transmembrane region" description="Helical" evidence="2">
    <location>
        <begin position="12"/>
        <end position="32"/>
    </location>
</feature>
<evidence type="ECO:0000256" key="1">
    <source>
        <dbReference type="SAM" id="MobiDB-lite"/>
    </source>
</evidence>
<feature type="transmembrane region" description="Helical" evidence="2">
    <location>
        <begin position="300"/>
        <end position="321"/>
    </location>
</feature>
<gene>
    <name evidence="3" type="ORF">BCR44DRAFT_51938</name>
</gene>
<dbReference type="PANTHER" id="PTHR10811">
    <property type="entry name" value="FRINGE-RELATED"/>
    <property type="match status" value="1"/>
</dbReference>
<comment type="caution">
    <text evidence="3">The sequence shown here is derived from an EMBL/GenBank/DDBJ whole genome shotgun (WGS) entry which is preliminary data.</text>
</comment>
<dbReference type="Pfam" id="PF04646">
    <property type="entry name" value="DUF604"/>
    <property type="match status" value="1"/>
</dbReference>
<keyword evidence="2" id="KW-0472">Membrane</keyword>
<feature type="transmembrane region" description="Helical" evidence="2">
    <location>
        <begin position="244"/>
        <end position="264"/>
    </location>
</feature>